<dbReference type="GO" id="GO:0006302">
    <property type="term" value="P:double-strand break repair"/>
    <property type="evidence" value="ECO:0007669"/>
    <property type="project" value="TreeGrafter"/>
</dbReference>
<dbReference type="Proteomes" id="UP000231901">
    <property type="component" value="Chromosome"/>
</dbReference>
<dbReference type="AlphaFoldDB" id="A0A2K8QRE1"/>
<dbReference type="GO" id="GO:0005524">
    <property type="term" value="F:ATP binding"/>
    <property type="evidence" value="ECO:0007669"/>
    <property type="project" value="InterPro"/>
</dbReference>
<evidence type="ECO:0000256" key="1">
    <source>
        <dbReference type="SAM" id="Coils"/>
    </source>
</evidence>
<dbReference type="InterPro" id="IPR027417">
    <property type="entry name" value="P-loop_NTPase"/>
</dbReference>
<sequence>MIHELSLANVGPASTMHLTFGNRLNLLTGDNGLGKSFLLDIIWWALTRRWPAEVNPKLAAGKKALPAFGLAGEEASIAFSFAGKVKTERYESHYESTYARREQSWTGRAGRPTNPGLVLYAMADGSFAVWDPHRNYWRTQDGIDVQERVPAYVLNPTEVWDGLPGDERSWLCNGLIRDIASWQKEKGAAFKHLNAVLKVLSPSITEVLSLGELTRISLDDVREIPTLRMPYQKDVPVLHASSGMRRILALAYFLVWAWEEHQRAASIVGEDVSPQITFLIDEVESHLHPSWQRSIVPALLKVMGKLNAKAQVQLITTTHSPLVMTSVEPLFDGSRDAWFDLDFLNGAVVLERREFEKHGDVTNWLTSEAFDLKSGRPLEYERLVEDAAKLLNKSDASEKELDAMYQQLLAALDVKDEFLFRWRFIRGKKANPEQNNKKIKKGRKDDSGGVTGGA</sequence>
<proteinExistence type="predicted"/>
<dbReference type="EMBL" id="CP025003">
    <property type="protein sequence ID" value="ATZ96054.1"/>
    <property type="molecule type" value="Genomic_DNA"/>
</dbReference>
<dbReference type="GO" id="GO:0000731">
    <property type="term" value="P:DNA synthesis involved in DNA repair"/>
    <property type="evidence" value="ECO:0007669"/>
    <property type="project" value="TreeGrafter"/>
</dbReference>
<gene>
    <name evidence="3" type="ORF">CVE23_20000</name>
</gene>
<dbReference type="RefSeq" id="WP_049854782.1">
    <property type="nucleotide sequence ID" value="NZ_BMJF01000025.1"/>
</dbReference>
<organism evidence="3 4">
    <name type="scientific">Dickeya fangzhongdai</name>
    <dbReference type="NCBI Taxonomy" id="1778540"/>
    <lineage>
        <taxon>Bacteria</taxon>
        <taxon>Pseudomonadati</taxon>
        <taxon>Pseudomonadota</taxon>
        <taxon>Gammaproteobacteria</taxon>
        <taxon>Enterobacterales</taxon>
        <taxon>Pectobacteriaceae</taxon>
        <taxon>Dickeya</taxon>
    </lineage>
</organism>
<feature type="coiled-coil region" evidence="1">
    <location>
        <begin position="380"/>
        <end position="407"/>
    </location>
</feature>
<dbReference type="GO" id="GO:0016887">
    <property type="term" value="F:ATP hydrolysis activity"/>
    <property type="evidence" value="ECO:0007669"/>
    <property type="project" value="InterPro"/>
</dbReference>
<dbReference type="Pfam" id="PF13304">
    <property type="entry name" value="AAA_21"/>
    <property type="match status" value="1"/>
</dbReference>
<dbReference type="PANTHER" id="PTHR32182:SF22">
    <property type="entry name" value="ATP-DEPENDENT ENDONUCLEASE, OLD FAMILY-RELATED"/>
    <property type="match status" value="1"/>
</dbReference>
<name>A0A2K8QRE1_9GAMM</name>
<evidence type="ECO:0000256" key="2">
    <source>
        <dbReference type="SAM" id="MobiDB-lite"/>
    </source>
</evidence>
<reference evidence="4" key="1">
    <citation type="journal article" date="2018" name="Genome Announc.">
        <title>Complete genome sequence of a Dickeya fangzhongdai type strain causing bleeding canker of pear tree trunks.</title>
        <authorList>
            <person name="Zhao Y."/>
            <person name="Tian Y."/>
            <person name="Li X."/>
            <person name="Hu B."/>
        </authorList>
    </citation>
    <scope>NUCLEOTIDE SEQUENCE [LARGE SCALE GENOMIC DNA]</scope>
    <source>
        <strain evidence="4">DSM 101947</strain>
    </source>
</reference>
<dbReference type="GeneID" id="66566601"/>
<dbReference type="PANTHER" id="PTHR32182">
    <property type="entry name" value="DNA REPLICATION AND REPAIR PROTEIN RECF"/>
    <property type="match status" value="1"/>
</dbReference>
<dbReference type="OrthoDB" id="9815944at2"/>
<protein>
    <submittedName>
        <fullName evidence="3">Uncharacterized protein</fullName>
    </submittedName>
</protein>
<keyword evidence="1" id="KW-0175">Coiled coil</keyword>
<dbReference type="InterPro" id="IPR003959">
    <property type="entry name" value="ATPase_AAA_core"/>
</dbReference>
<keyword evidence="4" id="KW-1185">Reference proteome</keyword>
<dbReference type="Gene3D" id="3.40.50.300">
    <property type="entry name" value="P-loop containing nucleotide triphosphate hydrolases"/>
    <property type="match status" value="2"/>
</dbReference>
<feature type="region of interest" description="Disordered" evidence="2">
    <location>
        <begin position="433"/>
        <end position="454"/>
    </location>
</feature>
<evidence type="ECO:0000313" key="4">
    <source>
        <dbReference type="Proteomes" id="UP000231901"/>
    </source>
</evidence>
<dbReference type="SUPFAM" id="SSF52540">
    <property type="entry name" value="P-loop containing nucleoside triphosphate hydrolases"/>
    <property type="match status" value="1"/>
</dbReference>
<evidence type="ECO:0000313" key="3">
    <source>
        <dbReference type="EMBL" id="ATZ96054.1"/>
    </source>
</evidence>
<accession>A0A2K8QRE1</accession>
<dbReference type="KEGG" id="dfn:CVE23_20000"/>